<organism evidence="1 2">
    <name type="scientific">Rosa chinensis</name>
    <name type="common">China rose</name>
    <dbReference type="NCBI Taxonomy" id="74649"/>
    <lineage>
        <taxon>Eukaryota</taxon>
        <taxon>Viridiplantae</taxon>
        <taxon>Streptophyta</taxon>
        <taxon>Embryophyta</taxon>
        <taxon>Tracheophyta</taxon>
        <taxon>Spermatophyta</taxon>
        <taxon>Magnoliopsida</taxon>
        <taxon>eudicotyledons</taxon>
        <taxon>Gunneridae</taxon>
        <taxon>Pentapetalae</taxon>
        <taxon>rosids</taxon>
        <taxon>fabids</taxon>
        <taxon>Rosales</taxon>
        <taxon>Rosaceae</taxon>
        <taxon>Rosoideae</taxon>
        <taxon>Rosoideae incertae sedis</taxon>
        <taxon>Rosa</taxon>
    </lineage>
</organism>
<name>A0A2P6QEE2_ROSCH</name>
<evidence type="ECO:0000313" key="2">
    <source>
        <dbReference type="Proteomes" id="UP000238479"/>
    </source>
</evidence>
<dbReference type="EMBL" id="PDCK01000043">
    <property type="protein sequence ID" value="PRQ32554.1"/>
    <property type="molecule type" value="Genomic_DNA"/>
</dbReference>
<keyword evidence="2" id="KW-1185">Reference proteome</keyword>
<proteinExistence type="predicted"/>
<dbReference type="AlphaFoldDB" id="A0A2P6QEE2"/>
<protein>
    <submittedName>
        <fullName evidence="1">Uncharacterized protein</fullName>
    </submittedName>
</protein>
<evidence type="ECO:0000313" key="1">
    <source>
        <dbReference type="EMBL" id="PRQ32554.1"/>
    </source>
</evidence>
<sequence length="82" mass="9170">MVNPSDSSNLIDKILPSSFGLAQNLDGHKATTTEFCLVHGAKASFTQFVLESASHLSDVRVRVPYWHEIIVTLQKVFYIVIH</sequence>
<dbReference type="Proteomes" id="UP000238479">
    <property type="component" value="Chromosome 5"/>
</dbReference>
<accession>A0A2P6QEE2</accession>
<reference evidence="1 2" key="1">
    <citation type="journal article" date="2018" name="Nat. Genet.">
        <title>The Rosa genome provides new insights in the design of modern roses.</title>
        <authorList>
            <person name="Bendahmane M."/>
        </authorList>
    </citation>
    <scope>NUCLEOTIDE SEQUENCE [LARGE SCALE GENOMIC DNA]</scope>
    <source>
        <strain evidence="2">cv. Old Blush</strain>
    </source>
</reference>
<dbReference type="Gramene" id="PRQ32554">
    <property type="protein sequence ID" value="PRQ32554"/>
    <property type="gene ID" value="RchiOBHm_Chr5g0047661"/>
</dbReference>
<comment type="caution">
    <text evidence="1">The sequence shown here is derived from an EMBL/GenBank/DDBJ whole genome shotgun (WGS) entry which is preliminary data.</text>
</comment>
<gene>
    <name evidence="1" type="ORF">RchiOBHm_Chr5g0047661</name>
</gene>